<comment type="caution">
    <text evidence="1">The sequence shown here is derived from an EMBL/GenBank/DDBJ whole genome shotgun (WGS) entry which is preliminary data.</text>
</comment>
<reference evidence="1 2" key="1">
    <citation type="submission" date="2016-11" db="EMBL/GenBank/DDBJ databases">
        <title>The macronuclear genome of Stentor coeruleus: a giant cell with tiny introns.</title>
        <authorList>
            <person name="Slabodnick M."/>
            <person name="Ruby J.G."/>
            <person name="Reiff S.B."/>
            <person name="Swart E.C."/>
            <person name="Gosai S."/>
            <person name="Prabakaran S."/>
            <person name="Witkowska E."/>
            <person name="Larue G.E."/>
            <person name="Fisher S."/>
            <person name="Freeman R.M."/>
            <person name="Gunawardena J."/>
            <person name="Chu W."/>
            <person name="Stover N.A."/>
            <person name="Gregory B.D."/>
            <person name="Nowacki M."/>
            <person name="Derisi J."/>
            <person name="Roy S.W."/>
            <person name="Marshall W.F."/>
            <person name="Sood P."/>
        </authorList>
    </citation>
    <scope>NUCLEOTIDE SEQUENCE [LARGE SCALE GENOMIC DNA]</scope>
    <source>
        <strain evidence="1">WM001</strain>
    </source>
</reference>
<evidence type="ECO:0000313" key="1">
    <source>
        <dbReference type="EMBL" id="OMJ89320.1"/>
    </source>
</evidence>
<dbReference type="AlphaFoldDB" id="A0A1R2CK41"/>
<sequence>MISLNFIFPKTDQRVLKKYKSSDKIYQIKESLLNTSLPLNIDKNTIDYIRFFSMGKELDDSKPLSSYPLPDPSHPMPIHVHLLYLQTARITPMCCDSCNIV</sequence>
<dbReference type="InterPro" id="IPR029071">
    <property type="entry name" value="Ubiquitin-like_domsf"/>
</dbReference>
<evidence type="ECO:0008006" key="3">
    <source>
        <dbReference type="Google" id="ProtNLM"/>
    </source>
</evidence>
<keyword evidence="2" id="KW-1185">Reference proteome</keyword>
<organism evidence="1 2">
    <name type="scientific">Stentor coeruleus</name>
    <dbReference type="NCBI Taxonomy" id="5963"/>
    <lineage>
        <taxon>Eukaryota</taxon>
        <taxon>Sar</taxon>
        <taxon>Alveolata</taxon>
        <taxon>Ciliophora</taxon>
        <taxon>Postciliodesmatophora</taxon>
        <taxon>Heterotrichea</taxon>
        <taxon>Heterotrichida</taxon>
        <taxon>Stentoridae</taxon>
        <taxon>Stentor</taxon>
    </lineage>
</organism>
<dbReference type="OrthoDB" id="321126at2759"/>
<protein>
    <recommendedName>
        <fullName evidence="3">Ubiquitin-like domain-containing protein</fullName>
    </recommendedName>
</protein>
<dbReference type="SUPFAM" id="SSF54236">
    <property type="entry name" value="Ubiquitin-like"/>
    <property type="match status" value="1"/>
</dbReference>
<dbReference type="Gene3D" id="3.10.20.90">
    <property type="entry name" value="Phosphatidylinositol 3-kinase Catalytic Subunit, Chain A, domain 1"/>
    <property type="match status" value="1"/>
</dbReference>
<dbReference type="EMBL" id="MPUH01000128">
    <property type="protein sequence ID" value="OMJ89320.1"/>
    <property type="molecule type" value="Genomic_DNA"/>
</dbReference>
<gene>
    <name evidence="1" type="ORF">SteCoe_8523</name>
</gene>
<evidence type="ECO:0000313" key="2">
    <source>
        <dbReference type="Proteomes" id="UP000187209"/>
    </source>
</evidence>
<accession>A0A1R2CK41</accession>
<proteinExistence type="predicted"/>
<dbReference type="Proteomes" id="UP000187209">
    <property type="component" value="Unassembled WGS sequence"/>
</dbReference>
<name>A0A1R2CK41_9CILI</name>